<keyword evidence="8" id="KW-1185">Reference proteome</keyword>
<dbReference type="GO" id="GO:0005524">
    <property type="term" value="F:ATP binding"/>
    <property type="evidence" value="ECO:0007669"/>
    <property type="project" value="UniProtKB-KW"/>
</dbReference>
<organism evidence="7 8">
    <name type="scientific">Paenirhodobacter populi</name>
    <dbReference type="NCBI Taxonomy" id="2306993"/>
    <lineage>
        <taxon>Bacteria</taxon>
        <taxon>Pseudomonadati</taxon>
        <taxon>Pseudomonadota</taxon>
        <taxon>Alphaproteobacteria</taxon>
        <taxon>Rhodobacterales</taxon>
        <taxon>Rhodobacter group</taxon>
        <taxon>Paenirhodobacter</taxon>
    </lineage>
</organism>
<dbReference type="CDD" id="cd03216">
    <property type="entry name" value="ABC_Carb_Monos_I"/>
    <property type="match status" value="1"/>
</dbReference>
<dbReference type="PANTHER" id="PTHR43790:SF9">
    <property type="entry name" value="GALACTOFURANOSE TRANSPORTER ATP-BINDING PROTEIN YTFR"/>
    <property type="match status" value="1"/>
</dbReference>
<dbReference type="InterPro" id="IPR050107">
    <property type="entry name" value="ABC_carbohydrate_import_ATPase"/>
</dbReference>
<protein>
    <submittedName>
        <fullName evidence="7">Sugar ABC transporter ATP-binding protein</fullName>
    </submittedName>
</protein>
<evidence type="ECO:0000256" key="5">
    <source>
        <dbReference type="ARBA" id="ARBA00022840"/>
    </source>
</evidence>
<dbReference type="PANTHER" id="PTHR43790">
    <property type="entry name" value="CARBOHYDRATE TRANSPORT ATP-BINDING PROTEIN MG119-RELATED"/>
    <property type="match status" value="1"/>
</dbReference>
<dbReference type="EMBL" id="SAUW01000001">
    <property type="protein sequence ID" value="RWR15315.1"/>
    <property type="molecule type" value="Genomic_DNA"/>
</dbReference>
<dbReference type="SUPFAM" id="SSF52540">
    <property type="entry name" value="P-loop containing nucleoside triphosphate hydrolases"/>
    <property type="match status" value="2"/>
</dbReference>
<dbReference type="InterPro" id="IPR017871">
    <property type="entry name" value="ABC_transporter-like_CS"/>
</dbReference>
<dbReference type="RefSeq" id="WP_128268383.1">
    <property type="nucleotide sequence ID" value="NZ_SAUW01000001.1"/>
</dbReference>
<dbReference type="SMART" id="SM00382">
    <property type="entry name" value="AAA"/>
    <property type="match status" value="2"/>
</dbReference>
<gene>
    <name evidence="7" type="ORF">D2T33_00040</name>
</gene>
<evidence type="ECO:0000313" key="7">
    <source>
        <dbReference type="EMBL" id="RWR15315.1"/>
    </source>
</evidence>
<dbReference type="InterPro" id="IPR003439">
    <property type="entry name" value="ABC_transporter-like_ATP-bd"/>
</dbReference>
<feature type="domain" description="ABC transporter" evidence="6">
    <location>
        <begin position="3"/>
        <end position="239"/>
    </location>
</feature>
<dbReference type="PROSITE" id="PS00211">
    <property type="entry name" value="ABC_TRANSPORTER_1"/>
    <property type="match status" value="1"/>
</dbReference>
<evidence type="ECO:0000259" key="6">
    <source>
        <dbReference type="PROSITE" id="PS50893"/>
    </source>
</evidence>
<accession>A0A443J4Q2</accession>
<comment type="caution">
    <text evidence="7">The sequence shown here is derived from an EMBL/GenBank/DDBJ whole genome shotgun (WGS) entry which is preliminary data.</text>
</comment>
<name>A0A443J4Q2_9RHOB</name>
<sequence length="494" mass="52019">MTLVLDGITRVFGPVRALDNVSLTVGPGECRALYGGNGSGKSTLAKIASGTLAPDTGRVLVDDRPLGRADPARARSLGVGMTFQELSLIPLLTAGENVVLTDMPGRAGLLRDTARADQMAQAALAPVGLAGRRDLPVSILQTGEKYLIELAKALQSRPRWLIIDELTATMHASEVDVFAGLLADHLAQGGGALFVSHRLPELRRFCDTISVLRNGKLVFDGALAGVGDDELVKWAGGGHRDAPALMAPARDGEVRVKAKAIRPLPNAQPLDLGFRAGEITGIGGLPDQGQKQVLRLLAGLRAPSPGESVSLDGEALPLGSAAAMAAKGISFVSGDRDEMVFAPRSIRENMLAPFAAMRGLKMPSDAEITAALERLATRHAGISRPIGGLSGGNQQKILVARCLLLNPRLILAEDCTKGIDVAARNDVHHLLRELAHVQGTTVIVTSSDDQELAELCDRVLVLDGGRIIAELARAEGRLDAQAIVSAYMKQERAA</sequence>
<keyword evidence="1" id="KW-0813">Transport</keyword>
<evidence type="ECO:0000256" key="3">
    <source>
        <dbReference type="ARBA" id="ARBA00022737"/>
    </source>
</evidence>
<keyword evidence="5 7" id="KW-0067">ATP-binding</keyword>
<dbReference type="InterPro" id="IPR003593">
    <property type="entry name" value="AAA+_ATPase"/>
</dbReference>
<dbReference type="GO" id="GO:0016887">
    <property type="term" value="F:ATP hydrolysis activity"/>
    <property type="evidence" value="ECO:0007669"/>
    <property type="project" value="InterPro"/>
</dbReference>
<dbReference type="Pfam" id="PF00005">
    <property type="entry name" value="ABC_tran"/>
    <property type="match status" value="2"/>
</dbReference>
<proteinExistence type="predicted"/>
<evidence type="ECO:0000256" key="1">
    <source>
        <dbReference type="ARBA" id="ARBA00022448"/>
    </source>
</evidence>
<evidence type="ECO:0000256" key="2">
    <source>
        <dbReference type="ARBA" id="ARBA00022597"/>
    </source>
</evidence>
<evidence type="ECO:0000256" key="4">
    <source>
        <dbReference type="ARBA" id="ARBA00022741"/>
    </source>
</evidence>
<reference evidence="7 8" key="1">
    <citation type="submission" date="2019-01" db="EMBL/GenBank/DDBJ databases">
        <title>Sinorhodobacter populi sp. nov. isolated from the symptomatic bark tissue of Populus euramericana canker.</title>
        <authorList>
            <person name="Xu G."/>
        </authorList>
    </citation>
    <scope>NUCLEOTIDE SEQUENCE [LARGE SCALE GENOMIC DNA]</scope>
    <source>
        <strain evidence="7 8">2D-5</strain>
    </source>
</reference>
<evidence type="ECO:0000313" key="8">
    <source>
        <dbReference type="Proteomes" id="UP000285710"/>
    </source>
</evidence>
<reference evidence="7 8" key="2">
    <citation type="submission" date="2019-01" db="EMBL/GenBank/DDBJ databases">
        <authorList>
            <person name="Li Y."/>
        </authorList>
    </citation>
    <scope>NUCLEOTIDE SEQUENCE [LARGE SCALE GENOMIC DNA]</scope>
    <source>
        <strain evidence="7 8">2D-5</strain>
    </source>
</reference>
<keyword evidence="2" id="KW-0762">Sugar transport</keyword>
<dbReference type="InterPro" id="IPR027417">
    <property type="entry name" value="P-loop_NTPase"/>
</dbReference>
<dbReference type="Proteomes" id="UP000285710">
    <property type="component" value="Unassembled WGS sequence"/>
</dbReference>
<dbReference type="AlphaFoldDB" id="A0A443J4Q2"/>
<feature type="domain" description="ABC transporter" evidence="6">
    <location>
        <begin position="249"/>
        <end position="489"/>
    </location>
</feature>
<dbReference type="Gene3D" id="3.40.50.300">
    <property type="entry name" value="P-loop containing nucleotide triphosphate hydrolases"/>
    <property type="match status" value="2"/>
</dbReference>
<dbReference type="PROSITE" id="PS50893">
    <property type="entry name" value="ABC_TRANSPORTER_2"/>
    <property type="match status" value="2"/>
</dbReference>
<keyword evidence="4" id="KW-0547">Nucleotide-binding</keyword>
<keyword evidence="3" id="KW-0677">Repeat</keyword>
<dbReference type="CDD" id="cd03215">
    <property type="entry name" value="ABC_Carb_Monos_II"/>
    <property type="match status" value="1"/>
</dbReference>